<evidence type="ECO:0000313" key="2">
    <source>
        <dbReference type="Proteomes" id="UP000300926"/>
    </source>
</evidence>
<comment type="caution">
    <text evidence="1">The sequence shown here is derived from an EMBL/GenBank/DDBJ whole genome shotgun (WGS) entry which is preliminary data.</text>
</comment>
<organism evidence="1 2">
    <name type="scientific">Escherichia coli</name>
    <dbReference type="NCBI Taxonomy" id="562"/>
    <lineage>
        <taxon>Bacteria</taxon>
        <taxon>Pseudomonadati</taxon>
        <taxon>Pseudomonadota</taxon>
        <taxon>Gammaproteobacteria</taxon>
        <taxon>Enterobacterales</taxon>
        <taxon>Enterobacteriaceae</taxon>
        <taxon>Escherichia</taxon>
    </lineage>
</organism>
<proteinExistence type="predicted"/>
<dbReference type="EMBL" id="BFIH01000044">
    <property type="protein sequence ID" value="GCO26876.1"/>
    <property type="molecule type" value="Genomic_DNA"/>
</dbReference>
<protein>
    <submittedName>
        <fullName evidence="1">Uncharacterized protein</fullName>
    </submittedName>
</protein>
<name>A0A369EP47_ECOLX</name>
<dbReference type="Proteomes" id="UP000300926">
    <property type="component" value="Unassembled WGS sequence"/>
</dbReference>
<gene>
    <name evidence="1" type="ORF">ExPECSC038_02161</name>
</gene>
<dbReference type="RefSeq" id="WP_000220589.1">
    <property type="nucleotide sequence ID" value="NZ_BDRW01000019.1"/>
</dbReference>
<evidence type="ECO:0000313" key="1">
    <source>
        <dbReference type="EMBL" id="GCO26876.1"/>
    </source>
</evidence>
<sequence length="321" mass="37817">MTYENFHSDLTNILNGEYEKEIHDWDKIKAVLLHIVKNNYQGFGRNIVDFIDRGSWDRITKIDFKDGNRQLELTWNNGWLYHASIETILIIEHERAFFVLIKSYYQDRKKLNKLYSARCRSYEIDKFGHYMVEVQRVTRSGEEFIQIPNINCYTTAIMIRPPNRVPVSNHASELLMHNINLNLAIAKFDFLLQELSDIKEYDRDALQEKGNTARRYLEYVLMLVNIRAEKEFEEDYQKLMLGSLSRVINFLGLPNKLKNDITLAQELLNSCSHHGGVRIEKNELEQAMETLQQLCQWIKGIDFFKVSKDINGKSININKPF</sequence>
<accession>A0A369EP47</accession>
<reference evidence="1 2" key="1">
    <citation type="submission" date="2018-04" db="EMBL/GenBank/DDBJ databases">
        <title>Large scale genomics of bovine and human commensal E. coli to reveal the emerging process of EHEC.</title>
        <authorList>
            <person name="Arimizu Y."/>
            <person name="Ogura Y."/>
        </authorList>
    </citation>
    <scope>NUCLEOTIDE SEQUENCE [LARGE SCALE GENOMIC DNA]</scope>
    <source>
        <strain evidence="1 2">ECSC038</strain>
    </source>
</reference>
<dbReference type="AlphaFoldDB" id="A0A369EP47"/>